<feature type="compositionally biased region" description="Polar residues" evidence="1">
    <location>
        <begin position="1142"/>
        <end position="1156"/>
    </location>
</feature>
<feature type="region of interest" description="Disordered" evidence="1">
    <location>
        <begin position="1"/>
        <end position="24"/>
    </location>
</feature>
<dbReference type="OrthoDB" id="2384350at2759"/>
<proteinExistence type="predicted"/>
<feature type="compositionally biased region" description="Acidic residues" evidence="1">
    <location>
        <begin position="972"/>
        <end position="984"/>
    </location>
</feature>
<dbReference type="CDD" id="cd17716">
    <property type="entry name" value="BRCT_microcephalin_rpt1"/>
    <property type="match status" value="1"/>
</dbReference>
<dbReference type="EMBL" id="NPHW01004093">
    <property type="protein sequence ID" value="OXV08463.1"/>
    <property type="molecule type" value="Genomic_DNA"/>
</dbReference>
<dbReference type="Gene3D" id="3.40.50.10190">
    <property type="entry name" value="BRCT domain"/>
    <property type="match status" value="1"/>
</dbReference>
<dbReference type="InterPro" id="IPR022047">
    <property type="entry name" value="Microcephalin-like"/>
</dbReference>
<dbReference type="Proteomes" id="UP000243515">
    <property type="component" value="Unassembled WGS sequence"/>
</dbReference>
<feature type="compositionally biased region" description="Polar residues" evidence="1">
    <location>
        <begin position="1171"/>
        <end position="1181"/>
    </location>
</feature>
<dbReference type="PANTHER" id="PTHR14625:SF3">
    <property type="entry name" value="MICROCEPHALIN"/>
    <property type="match status" value="1"/>
</dbReference>
<accession>A0A232LWD4</accession>
<feature type="region of interest" description="Disordered" evidence="1">
    <location>
        <begin position="963"/>
        <end position="1008"/>
    </location>
</feature>
<feature type="domain" description="BRCT" evidence="2">
    <location>
        <begin position="1009"/>
        <end position="1121"/>
    </location>
</feature>
<feature type="region of interest" description="Disordered" evidence="1">
    <location>
        <begin position="533"/>
        <end position="564"/>
    </location>
</feature>
<feature type="compositionally biased region" description="Polar residues" evidence="1">
    <location>
        <begin position="109"/>
        <end position="121"/>
    </location>
</feature>
<feature type="compositionally biased region" description="Low complexity" evidence="1">
    <location>
        <begin position="990"/>
        <end position="1001"/>
    </location>
</feature>
<feature type="region of interest" description="Disordered" evidence="1">
    <location>
        <begin position="799"/>
        <end position="822"/>
    </location>
</feature>
<dbReference type="GO" id="GO:0000278">
    <property type="term" value="P:mitotic cell cycle"/>
    <property type="evidence" value="ECO:0007669"/>
    <property type="project" value="TreeGrafter"/>
</dbReference>
<feature type="region of interest" description="Disordered" evidence="1">
    <location>
        <begin position="1171"/>
        <end position="1204"/>
    </location>
</feature>
<feature type="region of interest" description="Disordered" evidence="1">
    <location>
        <begin position="55"/>
        <end position="323"/>
    </location>
</feature>
<reference evidence="3 4" key="1">
    <citation type="journal article" date="2015" name="Environ. Microbiol.">
        <title>Metagenome sequence of Elaphomyces granulatus from sporocarp tissue reveals Ascomycota ectomycorrhizal fingerprints of genome expansion and a Proteobacteria-rich microbiome.</title>
        <authorList>
            <person name="Quandt C.A."/>
            <person name="Kohler A."/>
            <person name="Hesse C.N."/>
            <person name="Sharpton T.J."/>
            <person name="Martin F."/>
            <person name="Spatafora J.W."/>
        </authorList>
    </citation>
    <scope>NUCLEOTIDE SEQUENCE [LARGE SCALE GENOMIC DNA]</scope>
    <source>
        <strain evidence="3 4">OSC145934</strain>
    </source>
</reference>
<dbReference type="AlphaFoldDB" id="A0A232LWD4"/>
<feature type="compositionally biased region" description="Acidic residues" evidence="1">
    <location>
        <begin position="84"/>
        <end position="93"/>
    </location>
</feature>
<dbReference type="InterPro" id="IPR036420">
    <property type="entry name" value="BRCT_dom_sf"/>
</dbReference>
<keyword evidence="4" id="KW-1185">Reference proteome</keyword>
<evidence type="ECO:0000256" key="1">
    <source>
        <dbReference type="SAM" id="MobiDB-lite"/>
    </source>
</evidence>
<protein>
    <recommendedName>
        <fullName evidence="2">BRCT domain-containing protein</fullName>
    </recommendedName>
</protein>
<dbReference type="PROSITE" id="PS50172">
    <property type="entry name" value="BRCT"/>
    <property type="match status" value="1"/>
</dbReference>
<feature type="compositionally biased region" description="Basic residues" evidence="1">
    <location>
        <begin position="99"/>
        <end position="108"/>
    </location>
</feature>
<name>A0A232LWD4_9EURO</name>
<feature type="region of interest" description="Disordered" evidence="1">
    <location>
        <begin position="1128"/>
        <end position="1159"/>
    </location>
</feature>
<feature type="compositionally biased region" description="Basic and acidic residues" evidence="1">
    <location>
        <begin position="55"/>
        <end position="71"/>
    </location>
</feature>
<evidence type="ECO:0000313" key="4">
    <source>
        <dbReference type="Proteomes" id="UP000243515"/>
    </source>
</evidence>
<feature type="compositionally biased region" description="Basic and acidic residues" evidence="1">
    <location>
        <begin position="231"/>
        <end position="247"/>
    </location>
</feature>
<evidence type="ECO:0000259" key="2">
    <source>
        <dbReference type="PROSITE" id="PS50172"/>
    </source>
</evidence>
<dbReference type="PANTHER" id="PTHR14625">
    <property type="entry name" value="MICROCEPHALIN"/>
    <property type="match status" value="1"/>
</dbReference>
<comment type="caution">
    <text evidence="3">The sequence shown here is derived from an EMBL/GenBank/DDBJ whole genome shotgun (WGS) entry which is preliminary data.</text>
</comment>
<gene>
    <name evidence="3" type="ORF">Egran_03775</name>
</gene>
<feature type="compositionally biased region" description="Basic residues" evidence="1">
    <location>
        <begin position="12"/>
        <end position="22"/>
    </location>
</feature>
<feature type="compositionally biased region" description="Basic and acidic residues" evidence="1">
    <location>
        <begin position="290"/>
        <end position="299"/>
    </location>
</feature>
<feature type="region of interest" description="Disordered" evidence="1">
    <location>
        <begin position="853"/>
        <end position="892"/>
    </location>
</feature>
<organism evidence="3 4">
    <name type="scientific">Elaphomyces granulatus</name>
    <dbReference type="NCBI Taxonomy" id="519963"/>
    <lineage>
        <taxon>Eukaryota</taxon>
        <taxon>Fungi</taxon>
        <taxon>Dikarya</taxon>
        <taxon>Ascomycota</taxon>
        <taxon>Pezizomycotina</taxon>
        <taxon>Eurotiomycetes</taxon>
        <taxon>Eurotiomycetidae</taxon>
        <taxon>Eurotiales</taxon>
        <taxon>Elaphomycetaceae</taxon>
        <taxon>Elaphomyces</taxon>
    </lineage>
</organism>
<feature type="region of interest" description="Disordered" evidence="1">
    <location>
        <begin position="390"/>
        <end position="413"/>
    </location>
</feature>
<feature type="compositionally biased region" description="Polar residues" evidence="1">
    <location>
        <begin position="541"/>
        <end position="558"/>
    </location>
</feature>
<feature type="compositionally biased region" description="Acidic residues" evidence="1">
    <location>
        <begin position="135"/>
        <end position="146"/>
    </location>
</feature>
<dbReference type="InterPro" id="IPR001357">
    <property type="entry name" value="BRCT_dom"/>
</dbReference>
<evidence type="ECO:0000313" key="3">
    <source>
        <dbReference type="EMBL" id="OXV08463.1"/>
    </source>
</evidence>
<sequence length="1280" mass="139575">MARLANIPLPSPKRRTRARTRGAKAVEELDTCLAKVTKVRGKGNAQLVKDIEKSCAESKEDPSPNVHESKTRIVPKAANCESDNIGDETEDEIGYGTVKSKKPPRSTRGKATNVTTKSTGRVSKKALMTRVRVENDEDDSDDDELAQLDAPKKKADRRRIKPIAKLNVTPKSDPIAKSTRGRPKGVKSFTSKEINARAEPGLDIPTETLDARSGPRTALSKAKPKLPTTEPVERKRVTFIDFSDTHKGNAPVPSATTKAKMGSVPSSSQAGLKAKPLRKTANVGRGRKAASADKNEHKPLSPKRATQVSKPSSSGNSDDADDDELSCAKTAIKLAITPIKPQHGSQGLISPVKRVNITGSNLLPNVIVCAEKENYGDTIPVVKPAVDITDSTPIASPPRRLPTSSKDEVTESPRRGALVIRDQPISCLDLSSTQTSPLKTSPKKCNLGPFTTSPFKAPSTPFKFKISLLQSPAKRVNSPFKEILNPVDTKSVAIENIEYSDTCRFQADDSTINTFKGSEFLSTRLDGRRHGVDEDVFMDDPSNTTSKPRSIKAQSQPLASVDDNPVSEGDFVIYEDQSPAELHEQDLVLCIDDDEIIASVNHSVTPQPLAATDTIRVTADMASAVSPYEVSEHGDDTSPLHYFMGIPPAAPSPPTTTAISPSVYAYRDYANGMDSEDELISCNSPSKKDPSPWGNYNSLESPMSYTEDDSVIPRKRPSTGNLGFTPLVTKLTQWKASSPGKVQGNIVRREVSSPALSTRPVIGPMSNGLEPYQLQVTRRSLTLRRSLLATSVYRHSWINGIDKTNDDNDSNSESQQSLAEDVLEPWEETAEAAHHQMQSDASNLIHDRGIGMTDDESEIYGDENATRPNKNIPLVEATPSKTKRSNNNRANEERIPLPMSITPTRVNRDTHRIVHTVSKVPLKCEGEISPLKVPRKRSRSISASLAVPSSRLCANPPTGHTSALKLCRDSTSADETDPPNDAETEDNRQSKPPSAATSPAKTARRNITADDQVLRGAVVFVDVHTTEGEDASGIFVELLTQMGARCVKTWAWNPRSSLSPVEGIDLKEGKVGITHVVYKDGGVRTLEKIRLAGNIVKCVGVGWVLDCERENKWVDESQYAVDSTIVPRGGAKRRKSMEPHALSNNKGSVASSTNGRRSGADWETMEEFMRLSTNTPSSSSLDPHHLNPTMGKHQPPRTPTKTRYDYNFDSLGMSPSTPYYLSQGAKLIQQTCPPKQTREGLFPISGKVEGEPDEKLRAKLEAARRKSLIFRPKVGSPLRK</sequence>
<dbReference type="SUPFAM" id="SSF52113">
    <property type="entry name" value="BRCT domain"/>
    <property type="match status" value="1"/>
</dbReference>